<dbReference type="PROSITE" id="PS51186">
    <property type="entry name" value="GNAT"/>
    <property type="match status" value="1"/>
</dbReference>
<proteinExistence type="predicted"/>
<accession>A0A9X3D0H5</accession>
<dbReference type="EMBL" id="JAPKFM010000001">
    <property type="protein sequence ID" value="MCX2962645.1"/>
    <property type="molecule type" value="Genomic_DNA"/>
</dbReference>
<dbReference type="InterPro" id="IPR000182">
    <property type="entry name" value="GNAT_dom"/>
</dbReference>
<dbReference type="RefSeq" id="WP_266059692.1">
    <property type="nucleotide sequence ID" value="NZ_JAPKFM010000001.1"/>
</dbReference>
<evidence type="ECO:0000313" key="3">
    <source>
        <dbReference type="Proteomes" id="UP001143347"/>
    </source>
</evidence>
<protein>
    <submittedName>
        <fullName evidence="2">GNAT family N-acetyltransferase</fullName>
    </submittedName>
</protein>
<keyword evidence="3" id="KW-1185">Reference proteome</keyword>
<organism evidence="2 3">
    <name type="scientific">Gordonia aquimaris</name>
    <dbReference type="NCBI Taxonomy" id="2984863"/>
    <lineage>
        <taxon>Bacteria</taxon>
        <taxon>Bacillati</taxon>
        <taxon>Actinomycetota</taxon>
        <taxon>Actinomycetes</taxon>
        <taxon>Mycobacteriales</taxon>
        <taxon>Gordoniaceae</taxon>
        <taxon>Gordonia</taxon>
    </lineage>
</organism>
<dbReference type="PANTHER" id="PTHR43072">
    <property type="entry name" value="N-ACETYLTRANSFERASE"/>
    <property type="match status" value="1"/>
</dbReference>
<dbReference type="Proteomes" id="UP001143347">
    <property type="component" value="Unassembled WGS sequence"/>
</dbReference>
<feature type="domain" description="N-acetyltransferase" evidence="1">
    <location>
        <begin position="2"/>
        <end position="177"/>
    </location>
</feature>
<dbReference type="GO" id="GO:0016747">
    <property type="term" value="F:acyltransferase activity, transferring groups other than amino-acyl groups"/>
    <property type="evidence" value="ECO:0007669"/>
    <property type="project" value="InterPro"/>
</dbReference>
<evidence type="ECO:0000313" key="2">
    <source>
        <dbReference type="EMBL" id="MCX2962645.1"/>
    </source>
</evidence>
<dbReference type="Pfam" id="PF00583">
    <property type="entry name" value="Acetyltransf_1"/>
    <property type="match status" value="1"/>
</dbReference>
<comment type="caution">
    <text evidence="2">The sequence shown here is derived from an EMBL/GenBank/DDBJ whole genome shotgun (WGS) entry which is preliminary data.</text>
</comment>
<evidence type="ECO:0000259" key="1">
    <source>
        <dbReference type="PROSITE" id="PS51186"/>
    </source>
</evidence>
<dbReference type="Gene3D" id="3.40.630.30">
    <property type="match status" value="1"/>
</dbReference>
<dbReference type="SUPFAM" id="SSF55729">
    <property type="entry name" value="Acyl-CoA N-acyltransferases (Nat)"/>
    <property type="match status" value="1"/>
</dbReference>
<dbReference type="PANTHER" id="PTHR43072:SF8">
    <property type="entry name" value="ACYLTRANSFERASE FABY-RELATED"/>
    <property type="match status" value="1"/>
</dbReference>
<gene>
    <name evidence="2" type="ORF">OSB52_00905</name>
</gene>
<dbReference type="InterPro" id="IPR016181">
    <property type="entry name" value="Acyl_CoA_acyltransferase"/>
</dbReference>
<reference evidence="2" key="1">
    <citation type="submission" date="2022-10" db="EMBL/GenBank/DDBJ databases">
        <title>WGS of marine actinomycetes from Thailand.</title>
        <authorList>
            <person name="Thawai C."/>
        </authorList>
    </citation>
    <scope>NUCLEOTIDE SEQUENCE</scope>
    <source>
        <strain evidence="2">SW21</strain>
    </source>
</reference>
<name>A0A9X3D0H5_9ACTN</name>
<dbReference type="AlphaFoldDB" id="A0A9X3D0H5"/>
<sequence>MVTIRPVADTDCGAIADIYRHYVEHTVATFDYEAPTAADWAAKIAAIRAAGRPFLVAEGSGVGADGVEVGVAGDVFGFAYLGPFRDKRAYDRTAEDTIYLRPGAGGRGIGTSLLAALLDAAEPGNVRQIIAVIAATGGEASIALHLKNGFVEVGRTPAVGYKFDQWIDCVYLQRSVD</sequence>